<dbReference type="InterPro" id="IPR043763">
    <property type="entry name" value="DUF5709"/>
</dbReference>
<organism evidence="3 4">
    <name type="scientific">Pseudonocardia sediminis</name>
    <dbReference type="NCBI Taxonomy" id="1397368"/>
    <lineage>
        <taxon>Bacteria</taxon>
        <taxon>Bacillati</taxon>
        <taxon>Actinomycetota</taxon>
        <taxon>Actinomycetes</taxon>
        <taxon>Pseudonocardiales</taxon>
        <taxon>Pseudonocardiaceae</taxon>
        <taxon>Pseudonocardia</taxon>
    </lineage>
</organism>
<feature type="domain" description="DUF5709" evidence="2">
    <location>
        <begin position="67"/>
        <end position="112"/>
    </location>
</feature>
<dbReference type="AlphaFoldDB" id="A0A4Q7UT58"/>
<gene>
    <name evidence="3" type="ORF">EV383_1941</name>
</gene>
<feature type="region of interest" description="Disordered" evidence="1">
    <location>
        <begin position="1"/>
        <end position="163"/>
    </location>
</feature>
<evidence type="ECO:0000259" key="2">
    <source>
        <dbReference type="Pfam" id="PF18970"/>
    </source>
</evidence>
<evidence type="ECO:0000256" key="1">
    <source>
        <dbReference type="SAM" id="MobiDB-lite"/>
    </source>
</evidence>
<dbReference type="EMBL" id="SHKL01000001">
    <property type="protein sequence ID" value="RZT85077.1"/>
    <property type="molecule type" value="Genomic_DNA"/>
</dbReference>
<protein>
    <recommendedName>
        <fullName evidence="2">DUF5709 domain-containing protein</fullName>
    </recommendedName>
</protein>
<keyword evidence="4" id="KW-1185">Reference proteome</keyword>
<evidence type="ECO:0000313" key="3">
    <source>
        <dbReference type="EMBL" id="RZT85077.1"/>
    </source>
</evidence>
<reference evidence="3 4" key="1">
    <citation type="submission" date="2019-02" db="EMBL/GenBank/DDBJ databases">
        <title>Sequencing the genomes of 1000 actinobacteria strains.</title>
        <authorList>
            <person name="Klenk H.-P."/>
        </authorList>
    </citation>
    <scope>NUCLEOTIDE SEQUENCE [LARGE SCALE GENOMIC DNA]</scope>
    <source>
        <strain evidence="3 4">DSM 45779</strain>
    </source>
</reference>
<feature type="compositionally biased region" description="Basic and acidic residues" evidence="1">
    <location>
        <begin position="67"/>
        <end position="76"/>
    </location>
</feature>
<evidence type="ECO:0000313" key="4">
    <source>
        <dbReference type="Proteomes" id="UP000291591"/>
    </source>
</evidence>
<name>A0A4Q7UT58_PSEST</name>
<sequence>MASALQLDTDEALTGPSDSDPLDSGYVPPDRPYGVDDNAVTANGEREGESLDERLRQETPDVEPGLDESRSGRLVDDNVGADGEATVDGAGHEVGIDGGAASSEEAAMHDVDNGIEPVVDETPAEDPGVTASLEADLGDPEEAAADAALDASDDPDFGPDADR</sequence>
<feature type="compositionally biased region" description="Basic and acidic residues" evidence="1">
    <location>
        <begin position="44"/>
        <end position="59"/>
    </location>
</feature>
<feature type="compositionally biased region" description="Acidic residues" evidence="1">
    <location>
        <begin position="151"/>
        <end position="163"/>
    </location>
</feature>
<proteinExistence type="predicted"/>
<accession>A0A4Q7UT58</accession>
<comment type="caution">
    <text evidence="3">The sequence shown here is derived from an EMBL/GenBank/DDBJ whole genome shotgun (WGS) entry which is preliminary data.</text>
</comment>
<dbReference type="Pfam" id="PF18970">
    <property type="entry name" value="DUF5709"/>
    <property type="match status" value="1"/>
</dbReference>
<dbReference type="Proteomes" id="UP000291591">
    <property type="component" value="Unassembled WGS sequence"/>
</dbReference>